<evidence type="ECO:0000313" key="2">
    <source>
        <dbReference type="Proteomes" id="UP001596317"/>
    </source>
</evidence>
<dbReference type="Proteomes" id="UP001596317">
    <property type="component" value="Unassembled WGS sequence"/>
</dbReference>
<protein>
    <submittedName>
        <fullName evidence="1">Uncharacterized protein</fullName>
    </submittedName>
</protein>
<dbReference type="EMBL" id="JBHSWB010000001">
    <property type="protein sequence ID" value="MFC6660632.1"/>
    <property type="molecule type" value="Genomic_DNA"/>
</dbReference>
<keyword evidence="2" id="KW-1185">Reference proteome</keyword>
<accession>A0ABW1ZJS2</accession>
<reference evidence="2" key="1">
    <citation type="journal article" date="2019" name="Int. J. Syst. Evol. Microbiol.">
        <title>The Global Catalogue of Microorganisms (GCM) 10K type strain sequencing project: providing services to taxonomists for standard genome sequencing and annotation.</title>
        <authorList>
            <consortium name="The Broad Institute Genomics Platform"/>
            <consortium name="The Broad Institute Genome Sequencing Center for Infectious Disease"/>
            <person name="Wu L."/>
            <person name="Ma J."/>
        </authorList>
    </citation>
    <scope>NUCLEOTIDE SEQUENCE [LARGE SCALE GENOMIC DNA]</scope>
    <source>
        <strain evidence="2">CCUG 63830</strain>
    </source>
</reference>
<evidence type="ECO:0000313" key="1">
    <source>
        <dbReference type="EMBL" id="MFC6660632.1"/>
    </source>
</evidence>
<sequence>MLRVENGIEVEAQQCNHWQMAEAVGALFDKLLADISFAEFIMFVDSISNRRNVV</sequence>
<dbReference type="RefSeq" id="WP_380055758.1">
    <property type="nucleotide sequence ID" value="NZ_JBHSWB010000001.1"/>
</dbReference>
<organism evidence="1 2">
    <name type="scientific">Deinococcus multiflagellatus</name>
    <dbReference type="NCBI Taxonomy" id="1656887"/>
    <lineage>
        <taxon>Bacteria</taxon>
        <taxon>Thermotogati</taxon>
        <taxon>Deinococcota</taxon>
        <taxon>Deinococci</taxon>
        <taxon>Deinococcales</taxon>
        <taxon>Deinococcaceae</taxon>
        <taxon>Deinococcus</taxon>
    </lineage>
</organism>
<gene>
    <name evidence="1" type="ORF">ACFP90_09900</name>
</gene>
<comment type="caution">
    <text evidence="1">The sequence shown here is derived from an EMBL/GenBank/DDBJ whole genome shotgun (WGS) entry which is preliminary data.</text>
</comment>
<proteinExistence type="predicted"/>
<name>A0ABW1ZJS2_9DEIO</name>